<dbReference type="PROSITE" id="PS50263">
    <property type="entry name" value="CN_HYDROLASE"/>
    <property type="match status" value="1"/>
</dbReference>
<feature type="transmembrane region" description="Helical" evidence="8">
    <location>
        <begin position="5"/>
        <end position="21"/>
    </location>
</feature>
<keyword evidence="3" id="KW-0808">Transferase</keyword>
<evidence type="ECO:0000313" key="10">
    <source>
        <dbReference type="EMBL" id="UUX34750.1"/>
    </source>
</evidence>
<protein>
    <submittedName>
        <fullName evidence="10">Carbon-nitrogen hydrolase family protein</fullName>
    </submittedName>
</protein>
<dbReference type="PANTHER" id="PTHR38686:SF1">
    <property type="entry name" value="APOLIPOPROTEIN N-ACYLTRANSFERASE"/>
    <property type="match status" value="1"/>
</dbReference>
<evidence type="ECO:0000256" key="3">
    <source>
        <dbReference type="ARBA" id="ARBA00022679"/>
    </source>
</evidence>
<keyword evidence="10" id="KW-0378">Hydrolase</keyword>
<feature type="transmembrane region" description="Helical" evidence="8">
    <location>
        <begin position="27"/>
        <end position="43"/>
    </location>
</feature>
<dbReference type="SUPFAM" id="SSF56317">
    <property type="entry name" value="Carbon-nitrogen hydrolase"/>
    <property type="match status" value="1"/>
</dbReference>
<evidence type="ECO:0000256" key="2">
    <source>
        <dbReference type="ARBA" id="ARBA00022475"/>
    </source>
</evidence>
<accession>A0ABY5P835</accession>
<evidence type="ECO:0000256" key="6">
    <source>
        <dbReference type="ARBA" id="ARBA00023136"/>
    </source>
</evidence>
<dbReference type="GO" id="GO:0016787">
    <property type="term" value="F:hydrolase activity"/>
    <property type="evidence" value="ECO:0007669"/>
    <property type="project" value="UniProtKB-KW"/>
</dbReference>
<dbReference type="Pfam" id="PF00795">
    <property type="entry name" value="CN_hydrolase"/>
    <property type="match status" value="1"/>
</dbReference>
<dbReference type="Pfam" id="PF20154">
    <property type="entry name" value="LNT_N"/>
    <property type="match status" value="1"/>
</dbReference>
<evidence type="ECO:0000256" key="8">
    <source>
        <dbReference type="SAM" id="Phobius"/>
    </source>
</evidence>
<evidence type="ECO:0000256" key="7">
    <source>
        <dbReference type="ARBA" id="ARBA00023315"/>
    </source>
</evidence>
<feature type="transmembrane region" description="Helical" evidence="8">
    <location>
        <begin position="433"/>
        <end position="453"/>
    </location>
</feature>
<feature type="domain" description="CN hydrolase" evidence="9">
    <location>
        <begin position="208"/>
        <end position="423"/>
    </location>
</feature>
<dbReference type="InterPro" id="IPR036526">
    <property type="entry name" value="C-N_Hydrolase_sf"/>
</dbReference>
<feature type="transmembrane region" description="Helical" evidence="8">
    <location>
        <begin position="177"/>
        <end position="196"/>
    </location>
</feature>
<dbReference type="InterPro" id="IPR045378">
    <property type="entry name" value="LNT_N"/>
</dbReference>
<dbReference type="InterPro" id="IPR003010">
    <property type="entry name" value="C-N_Hydrolase"/>
</dbReference>
<comment type="subcellular location">
    <subcellularLocation>
        <location evidence="1">Cell membrane</location>
        <topology evidence="1">Multi-pass membrane protein</topology>
    </subcellularLocation>
</comment>
<dbReference type="RefSeq" id="WP_313794252.1">
    <property type="nucleotide sequence ID" value="NZ_CP102453.1"/>
</dbReference>
<proteinExistence type="predicted"/>
<feature type="transmembrane region" description="Helical" evidence="8">
    <location>
        <begin position="108"/>
        <end position="128"/>
    </location>
</feature>
<dbReference type="CDD" id="cd07197">
    <property type="entry name" value="nitrilase"/>
    <property type="match status" value="1"/>
</dbReference>
<gene>
    <name evidence="10" type="ORF">NRE15_03620</name>
</gene>
<dbReference type="Gene3D" id="3.60.110.10">
    <property type="entry name" value="Carbon-nitrogen hydrolase"/>
    <property type="match status" value="1"/>
</dbReference>
<evidence type="ECO:0000259" key="9">
    <source>
        <dbReference type="PROSITE" id="PS50263"/>
    </source>
</evidence>
<keyword evidence="11" id="KW-1185">Reference proteome</keyword>
<dbReference type="PANTHER" id="PTHR38686">
    <property type="entry name" value="APOLIPOPROTEIN N-ACYLTRANSFERASE"/>
    <property type="match status" value="1"/>
</dbReference>
<feature type="transmembrane region" description="Helical" evidence="8">
    <location>
        <begin position="148"/>
        <end position="170"/>
    </location>
</feature>
<feature type="transmembrane region" description="Helical" evidence="8">
    <location>
        <begin position="50"/>
        <end position="69"/>
    </location>
</feature>
<feature type="transmembrane region" description="Helical" evidence="8">
    <location>
        <begin position="75"/>
        <end position="96"/>
    </location>
</feature>
<keyword evidence="2" id="KW-1003">Cell membrane</keyword>
<keyword evidence="4 8" id="KW-0812">Transmembrane</keyword>
<evidence type="ECO:0000256" key="4">
    <source>
        <dbReference type="ARBA" id="ARBA00022692"/>
    </source>
</evidence>
<keyword evidence="7" id="KW-0012">Acyltransferase</keyword>
<keyword evidence="6 8" id="KW-0472">Membrane</keyword>
<name>A0ABY5P835_9LACT</name>
<organism evidence="10 11">
    <name type="scientific">Fundicoccus culcitae</name>
    <dbReference type="NCBI Taxonomy" id="2969821"/>
    <lineage>
        <taxon>Bacteria</taxon>
        <taxon>Bacillati</taxon>
        <taxon>Bacillota</taxon>
        <taxon>Bacilli</taxon>
        <taxon>Lactobacillales</taxon>
        <taxon>Aerococcaceae</taxon>
        <taxon>Fundicoccus</taxon>
    </lineage>
</organism>
<sequence length="461" mass="51518">MNKNIRWLLFTVITGILLANAHSLRPIFWVSWLAVIAFIYLSFKNLPHKAALLGLIAGFISSLSLFLYLLQLSNITVALLLTALRSLQYALFAYLFSQAFKHLNKYLLLLFVPALAAAVDLIMILFSPHGSGGSMAYSQMDFSPMVQLARFGGVPFIVFGLFLMGSLVAVLLIEKHLGLVVGLVVLVGLMFLNGQASGNVQEPTLRLNVMATDRFESSDADWDEVWSYYRETIESSENSYDIFILAEKLFELNEEDVGILLDEIQVLAKKVDAAVLIGVDEVHADAAYNRAYFVTADEVYSYDKIHMIPGYEDHFEVGSEPLVIDFRGHKIGVAICKDMDFPDTIRAYGDAEVDLMLEPAWDFYDDDWFHSRMAVMRGIENGFYIARSARRGLLNVSNPLGEIIVESSSTSDEMGMISAAVAPAFERTVYTRFGYLFGYLAVFIVVVGVLVIYKERINSNA</sequence>
<evidence type="ECO:0000256" key="1">
    <source>
        <dbReference type="ARBA" id="ARBA00004651"/>
    </source>
</evidence>
<dbReference type="Proteomes" id="UP001315967">
    <property type="component" value="Chromosome"/>
</dbReference>
<evidence type="ECO:0000313" key="11">
    <source>
        <dbReference type="Proteomes" id="UP001315967"/>
    </source>
</evidence>
<keyword evidence="5 8" id="KW-1133">Transmembrane helix</keyword>
<dbReference type="EMBL" id="CP102453">
    <property type="protein sequence ID" value="UUX34750.1"/>
    <property type="molecule type" value="Genomic_DNA"/>
</dbReference>
<dbReference type="InterPro" id="IPR004563">
    <property type="entry name" value="Apolipo_AcylTrfase"/>
</dbReference>
<reference evidence="10 11" key="1">
    <citation type="submission" date="2022-08" db="EMBL/GenBank/DDBJ databases">
        <title>Aerococcaceae sp. nov isolated from spoiled eye mask.</title>
        <authorList>
            <person name="Zhou G."/>
            <person name="Xie X.-B."/>
            <person name="Shi Q.-S."/>
            <person name="Wang Y.-S."/>
            <person name="Wen X."/>
            <person name="Peng H."/>
            <person name="Yang X.-J."/>
            <person name="Tao H.-B."/>
            <person name="Huang X.-M."/>
        </authorList>
    </citation>
    <scope>NUCLEOTIDE SEQUENCE [LARGE SCALE GENOMIC DNA]</scope>
    <source>
        <strain evidence="11">DM20194951</strain>
    </source>
</reference>
<evidence type="ECO:0000256" key="5">
    <source>
        <dbReference type="ARBA" id="ARBA00022989"/>
    </source>
</evidence>